<dbReference type="InterPro" id="IPR051057">
    <property type="entry name" value="PI-PLC_domain"/>
</dbReference>
<dbReference type="SUPFAM" id="SSF51695">
    <property type="entry name" value="PLC-like phosphodiesterases"/>
    <property type="match status" value="1"/>
</dbReference>
<evidence type="ECO:0000256" key="1">
    <source>
        <dbReference type="ARBA" id="ARBA00004196"/>
    </source>
</evidence>
<feature type="chain" id="PRO_5024379482" evidence="2">
    <location>
        <begin position="24"/>
        <end position="910"/>
    </location>
</feature>
<dbReference type="GO" id="GO:0006629">
    <property type="term" value="P:lipid metabolic process"/>
    <property type="evidence" value="ECO:0007669"/>
    <property type="project" value="InterPro"/>
</dbReference>
<evidence type="ECO:0000256" key="2">
    <source>
        <dbReference type="SAM" id="SignalP"/>
    </source>
</evidence>
<dbReference type="InterPro" id="IPR042229">
    <property type="entry name" value="Listeria/Bacterioides_rpt_sf"/>
</dbReference>
<dbReference type="GO" id="GO:0030313">
    <property type="term" value="C:cell envelope"/>
    <property type="evidence" value="ECO:0007669"/>
    <property type="project" value="UniProtKB-SubCell"/>
</dbReference>
<proteinExistence type="predicted"/>
<name>A0A5M8P007_9BACT</name>
<accession>A0A5M8P007</accession>
<dbReference type="AlphaFoldDB" id="A0A5M8P007"/>
<dbReference type="Gene3D" id="2.60.40.4270">
    <property type="entry name" value="Listeria-Bacteroides repeat domain"/>
    <property type="match status" value="1"/>
</dbReference>
<dbReference type="Proteomes" id="UP000324575">
    <property type="component" value="Unassembled WGS sequence"/>
</dbReference>
<reference evidence="3 4" key="1">
    <citation type="submission" date="2019-03" db="EMBL/GenBank/DDBJ databases">
        <title>Single cell metagenomics reveals metabolic interactions within the superorganism composed of flagellate Streblomastix strix and complex community of Bacteroidetes bacteria on its surface.</title>
        <authorList>
            <person name="Treitli S.C."/>
            <person name="Kolisko M."/>
            <person name="Husnik F."/>
            <person name="Keeling P."/>
            <person name="Hampl V."/>
        </authorList>
    </citation>
    <scope>NUCLEOTIDE SEQUENCE [LARGE SCALE GENOMIC DNA]</scope>
    <source>
        <strain evidence="3">St1</strain>
    </source>
</reference>
<comment type="caution">
    <text evidence="3">The sequence shown here is derived from an EMBL/GenBank/DDBJ whole genome shotgun (WGS) entry which is preliminary data.</text>
</comment>
<sequence>MKKIFLRLTFLLIFCTTLENVSATTITFNTNGGSLVTEQTLAAGKKLAYPGASTREGYLFAGWYDNANLSGLPVLFPYSTANNVTLYAKWLSESDFMDGNKRTQFYPYALRNSLFRSDARIVDIALLGAHDAFTDQIASNSPLDPGDDNYSSLKLIDWIAGATIANGAKAQSEGAYNLARYGVRFFDTRVCYYNNTWWTMHAKISQSLDTYLKGVLQFLDETDREFVVIYIWPQSSVHLNGASYASLWSYIENVRYNGKNIFDYIQYKNISLSKLTYGDVVGNSSHSGVVLFTLDPSAAAKGGYSTGSDVRCTWHDKSNSDDLLTAIQNEYTTIKSGSYNNRMRICQAQRTSGSGGNLLNMANEFNYRPVDDSRFETWLTAMPVVWFDNAATTIGNFNMKINWKMHLFNLSTGNAALPAGTNRYYVKKNGKDTNSGLTWNDALASPTVAISKLYGANANCEVWIAEGEYSVSNIQTGVNASTVVTGKIYGGFAGTENSLAERKINATGTPWSYARKTILKANGNLPVLQNNNQAIPAIIDGLIFDGNATAPCISYRQPTSAGIFRNCVFQNGNGSNWNGSANLITGSGQYDWASGGINIGTDRKGDGSEIKNAGYPAENAIVTVENCLIANNTGRLGGGVFSKGGKFINCIIRNNHAVNLGTYKLPTGIGTFTSNLTTSGNGGGVFFGKTCADDVNVLINCIVSNNTADGKGGGVYTASSTADIFNSTLASNKSAANGGGGIFISFRTKVYNTIFYDNKASGTVENVNRNNIALLFYNNISDALPDGITGSQNILCANRTQLFAETVTYTPANSFIGRDHGTTSGISGLPATDLAGNTRTINILDIGPYETIAEQPTGLQDFTDDPVIETKYYNLQGWEMQRPIQEGIFIVKRKHASERIEVTKVYGKFR</sequence>
<dbReference type="InterPro" id="IPR006626">
    <property type="entry name" value="PbH1"/>
</dbReference>
<dbReference type="SUPFAM" id="SSF51126">
    <property type="entry name" value="Pectin lyase-like"/>
    <property type="match status" value="1"/>
</dbReference>
<evidence type="ECO:0000313" key="4">
    <source>
        <dbReference type="Proteomes" id="UP000324575"/>
    </source>
</evidence>
<keyword evidence="2" id="KW-0732">Signal</keyword>
<dbReference type="InterPro" id="IPR017946">
    <property type="entry name" value="PLC-like_Pdiesterase_TIM-brl"/>
</dbReference>
<dbReference type="GO" id="GO:0008081">
    <property type="term" value="F:phosphoric diester hydrolase activity"/>
    <property type="evidence" value="ECO:0007669"/>
    <property type="project" value="InterPro"/>
</dbReference>
<dbReference type="Gene3D" id="3.20.20.190">
    <property type="entry name" value="Phosphatidylinositol (PI) phosphodiesterase"/>
    <property type="match status" value="1"/>
</dbReference>
<dbReference type="SMART" id="SM00710">
    <property type="entry name" value="PbH1"/>
    <property type="match status" value="4"/>
</dbReference>
<dbReference type="InterPro" id="IPR012334">
    <property type="entry name" value="Pectin_lyas_fold"/>
</dbReference>
<comment type="subcellular location">
    <subcellularLocation>
        <location evidence="1">Cell envelope</location>
    </subcellularLocation>
</comment>
<dbReference type="PANTHER" id="PTHR13593:SF113">
    <property type="entry name" value="SI:DKEY-266F7.9"/>
    <property type="match status" value="1"/>
</dbReference>
<dbReference type="InterPro" id="IPR011050">
    <property type="entry name" value="Pectin_lyase_fold/virulence"/>
</dbReference>
<dbReference type="EMBL" id="SNRX01000014">
    <property type="protein sequence ID" value="KAA6301731.1"/>
    <property type="molecule type" value="Genomic_DNA"/>
</dbReference>
<dbReference type="Pfam" id="PF09479">
    <property type="entry name" value="Flg_new"/>
    <property type="match status" value="1"/>
</dbReference>
<dbReference type="PANTHER" id="PTHR13593">
    <property type="match status" value="1"/>
</dbReference>
<dbReference type="Gene3D" id="2.160.20.10">
    <property type="entry name" value="Single-stranded right-handed beta-helix, Pectin lyase-like"/>
    <property type="match status" value="1"/>
</dbReference>
<feature type="signal peptide" evidence="2">
    <location>
        <begin position="1"/>
        <end position="23"/>
    </location>
</feature>
<gene>
    <name evidence="3" type="ORF">EZS26_002040</name>
</gene>
<protein>
    <submittedName>
        <fullName evidence="3">Uncharacterized protein</fullName>
    </submittedName>
</protein>
<evidence type="ECO:0000313" key="3">
    <source>
        <dbReference type="EMBL" id="KAA6301731.1"/>
    </source>
</evidence>
<organism evidence="3 4">
    <name type="scientific">Candidatus Ordinivivax streblomastigis</name>
    <dbReference type="NCBI Taxonomy" id="2540710"/>
    <lineage>
        <taxon>Bacteria</taxon>
        <taxon>Pseudomonadati</taxon>
        <taxon>Bacteroidota</taxon>
        <taxon>Bacteroidia</taxon>
        <taxon>Bacteroidales</taxon>
        <taxon>Candidatus Ordinivivax</taxon>
    </lineage>
</organism>
<dbReference type="InterPro" id="IPR013378">
    <property type="entry name" value="InlB-like_B-rpt"/>
</dbReference>
<dbReference type="NCBIfam" id="TIGR02543">
    <property type="entry name" value="List_Bact_rpt"/>
    <property type="match status" value="1"/>
</dbReference>